<dbReference type="InterPro" id="IPR052224">
    <property type="entry name" value="THAP_domain_protein"/>
</dbReference>
<feature type="non-terminal residue" evidence="7">
    <location>
        <position position="219"/>
    </location>
</feature>
<evidence type="ECO:0000256" key="1">
    <source>
        <dbReference type="ARBA" id="ARBA00022723"/>
    </source>
</evidence>
<evidence type="ECO:0000256" key="5">
    <source>
        <dbReference type="PROSITE-ProRule" id="PRU00309"/>
    </source>
</evidence>
<dbReference type="SMART" id="SM00980">
    <property type="entry name" value="THAP"/>
    <property type="match status" value="1"/>
</dbReference>
<evidence type="ECO:0000313" key="7">
    <source>
        <dbReference type="EMBL" id="EFZ13364.1"/>
    </source>
</evidence>
<sequence length="219" mass="24599">MPSNCCITGCKNSNKNGFHLSGKFSLNRPEILQIWINAIGRKGFQPTKNHLICSAHFKAEDYMDRLNTSGVRLKNLAVPFIFSKVSAPAFIPNITDYVTNSPAASSPAKTWKSILKKPDIDQLSPNIDSESSSTSLLKHTPIVLSKSPKATTSANSIDDTIKITTVKKRKIMDPSVYYLKMQKMSPRKQRMQRTIKTLMQKVSRRDEKVRSLESLLKTL</sequence>
<keyword evidence="2 5" id="KW-0863">Zinc-finger</keyword>
<evidence type="ECO:0000259" key="6">
    <source>
        <dbReference type="PROSITE" id="PS50950"/>
    </source>
</evidence>
<feature type="domain" description="THAP-type" evidence="6">
    <location>
        <begin position="1"/>
        <end position="82"/>
    </location>
</feature>
<dbReference type="PANTHER" id="PTHR46927">
    <property type="entry name" value="AGAP005574-PA"/>
    <property type="match status" value="1"/>
</dbReference>
<evidence type="ECO:0000256" key="3">
    <source>
        <dbReference type="ARBA" id="ARBA00022833"/>
    </source>
</evidence>
<accession>E9J1D9</accession>
<evidence type="ECO:0000256" key="2">
    <source>
        <dbReference type="ARBA" id="ARBA00022771"/>
    </source>
</evidence>
<dbReference type="AlphaFoldDB" id="E9J1D9"/>
<dbReference type="Gene3D" id="6.20.210.20">
    <property type="entry name" value="THAP domain"/>
    <property type="match status" value="1"/>
</dbReference>
<dbReference type="EMBL" id="GL767638">
    <property type="protein sequence ID" value="EFZ13364.1"/>
    <property type="molecule type" value="Genomic_DNA"/>
</dbReference>
<evidence type="ECO:0000256" key="4">
    <source>
        <dbReference type="ARBA" id="ARBA00023125"/>
    </source>
</evidence>
<dbReference type="OMA" id="SECNPPM"/>
<keyword evidence="1" id="KW-0479">Metal-binding</keyword>
<name>E9J1D9_SOLIN</name>
<proteinExistence type="predicted"/>
<dbReference type="HOGENOM" id="CLU_1268062_0_0_1"/>
<dbReference type="SUPFAM" id="SSF57716">
    <property type="entry name" value="Glucocorticoid receptor-like (DNA-binding domain)"/>
    <property type="match status" value="1"/>
</dbReference>
<keyword evidence="3" id="KW-0862">Zinc</keyword>
<dbReference type="PANTHER" id="PTHR46927:SF3">
    <property type="entry name" value="THAP-TYPE DOMAIN-CONTAINING PROTEIN"/>
    <property type="match status" value="1"/>
</dbReference>
<dbReference type="GO" id="GO:0003677">
    <property type="term" value="F:DNA binding"/>
    <property type="evidence" value="ECO:0007669"/>
    <property type="project" value="UniProtKB-UniRule"/>
</dbReference>
<reference evidence="7" key="1">
    <citation type="journal article" date="2011" name="Proc. Natl. Acad. Sci. U.S.A.">
        <title>The genome of the fire ant Solenopsis invicta.</title>
        <authorList>
            <person name="Wurm Y."/>
            <person name="Wang J."/>
            <person name="Riba-Grognuz O."/>
            <person name="Corona M."/>
            <person name="Nygaard S."/>
            <person name="Hunt B.G."/>
            <person name="Ingram K.K."/>
            <person name="Falquet L."/>
            <person name="Nipitwattanaphon M."/>
            <person name="Gotzek D."/>
            <person name="Dijkstra M.B."/>
            <person name="Oettler J."/>
            <person name="Comtesse F."/>
            <person name="Shih C.J."/>
            <person name="Wu W.J."/>
            <person name="Yang C.C."/>
            <person name="Thomas J."/>
            <person name="Beaudoing E."/>
            <person name="Pradervand S."/>
            <person name="Flegel V."/>
            <person name="Cook E.D."/>
            <person name="Fabbretti R."/>
            <person name="Stockinger H."/>
            <person name="Long L."/>
            <person name="Farmerie W.G."/>
            <person name="Oakey J."/>
            <person name="Boomsma J.J."/>
            <person name="Pamilo P."/>
            <person name="Yi S.V."/>
            <person name="Heinze J."/>
            <person name="Goodisman M.A."/>
            <person name="Farinelli L."/>
            <person name="Harshman K."/>
            <person name="Hulo N."/>
            <person name="Cerutti L."/>
            <person name="Xenarios I."/>
            <person name="Shoemaker D."/>
            <person name="Keller L."/>
        </authorList>
    </citation>
    <scope>NUCLEOTIDE SEQUENCE [LARGE SCALE GENOMIC DNA]</scope>
</reference>
<dbReference type="InterPro" id="IPR038441">
    <property type="entry name" value="THAP_Znf_sf"/>
</dbReference>
<dbReference type="Pfam" id="PF05485">
    <property type="entry name" value="THAP"/>
    <property type="match status" value="1"/>
</dbReference>
<protein>
    <recommendedName>
        <fullName evidence="6">THAP-type domain-containing protein</fullName>
    </recommendedName>
</protein>
<gene>
    <name evidence="7" type="ORF">SINV_02625</name>
</gene>
<dbReference type="PROSITE" id="PS50950">
    <property type="entry name" value="ZF_THAP"/>
    <property type="match status" value="1"/>
</dbReference>
<dbReference type="GO" id="GO:0008270">
    <property type="term" value="F:zinc ion binding"/>
    <property type="evidence" value="ECO:0007669"/>
    <property type="project" value="UniProtKB-KW"/>
</dbReference>
<keyword evidence="4 5" id="KW-0238">DNA-binding</keyword>
<dbReference type="InterPro" id="IPR006612">
    <property type="entry name" value="THAP_Znf"/>
</dbReference>
<organism>
    <name type="scientific">Solenopsis invicta</name>
    <name type="common">Red imported fire ant</name>
    <name type="synonym">Solenopsis wagneri</name>
    <dbReference type="NCBI Taxonomy" id="13686"/>
    <lineage>
        <taxon>Eukaryota</taxon>
        <taxon>Metazoa</taxon>
        <taxon>Ecdysozoa</taxon>
        <taxon>Arthropoda</taxon>
        <taxon>Hexapoda</taxon>
        <taxon>Insecta</taxon>
        <taxon>Pterygota</taxon>
        <taxon>Neoptera</taxon>
        <taxon>Endopterygota</taxon>
        <taxon>Hymenoptera</taxon>
        <taxon>Apocrita</taxon>
        <taxon>Aculeata</taxon>
        <taxon>Formicoidea</taxon>
        <taxon>Formicidae</taxon>
        <taxon>Myrmicinae</taxon>
        <taxon>Solenopsis</taxon>
    </lineage>
</organism>